<keyword evidence="2" id="KW-1185">Reference proteome</keyword>
<dbReference type="AlphaFoldDB" id="A0A9Q3L0F6"/>
<evidence type="ECO:0000313" key="2">
    <source>
        <dbReference type="Proteomes" id="UP000765509"/>
    </source>
</evidence>
<dbReference type="Gene3D" id="3.40.50.300">
    <property type="entry name" value="P-loop containing nucleotide triphosphate hydrolases"/>
    <property type="match status" value="1"/>
</dbReference>
<name>A0A9Q3L0F6_9BASI</name>
<protein>
    <submittedName>
        <fullName evidence="1">Uncharacterized protein</fullName>
    </submittedName>
</protein>
<evidence type="ECO:0000313" key="1">
    <source>
        <dbReference type="EMBL" id="MBW0590933.1"/>
    </source>
</evidence>
<dbReference type="Proteomes" id="UP000765509">
    <property type="component" value="Unassembled WGS sequence"/>
</dbReference>
<accession>A0A9Q3L0F6</accession>
<proteinExistence type="predicted"/>
<gene>
    <name evidence="1" type="ORF">O181_130648</name>
</gene>
<dbReference type="EMBL" id="AVOT02140674">
    <property type="protein sequence ID" value="MBW0590933.1"/>
    <property type="molecule type" value="Genomic_DNA"/>
</dbReference>
<dbReference type="InterPro" id="IPR027417">
    <property type="entry name" value="P-loop_NTPase"/>
</dbReference>
<comment type="caution">
    <text evidence="1">The sequence shown here is derived from an EMBL/GenBank/DDBJ whole genome shotgun (WGS) entry which is preliminary data.</text>
</comment>
<organism evidence="1 2">
    <name type="scientific">Austropuccinia psidii MF-1</name>
    <dbReference type="NCBI Taxonomy" id="1389203"/>
    <lineage>
        <taxon>Eukaryota</taxon>
        <taxon>Fungi</taxon>
        <taxon>Dikarya</taxon>
        <taxon>Basidiomycota</taxon>
        <taxon>Pucciniomycotina</taxon>
        <taxon>Pucciniomycetes</taxon>
        <taxon>Pucciniales</taxon>
        <taxon>Sphaerophragmiaceae</taxon>
        <taxon>Austropuccinia</taxon>
    </lineage>
</organism>
<reference evidence="1" key="1">
    <citation type="submission" date="2021-03" db="EMBL/GenBank/DDBJ databases">
        <title>Draft genome sequence of rust myrtle Austropuccinia psidii MF-1, a brazilian biotype.</title>
        <authorList>
            <person name="Quecine M.C."/>
            <person name="Pachon D.M.R."/>
            <person name="Bonatelli M.L."/>
            <person name="Correr F.H."/>
            <person name="Franceschini L.M."/>
            <person name="Leite T.F."/>
            <person name="Margarido G.R.A."/>
            <person name="Almeida C.A."/>
            <person name="Ferrarezi J.A."/>
            <person name="Labate C.A."/>
        </authorList>
    </citation>
    <scope>NUCLEOTIDE SEQUENCE</scope>
    <source>
        <strain evidence="1">MF-1</strain>
    </source>
</reference>
<sequence>MEDYDDILDESTTIAFWMDQDGRIGGNLGTHHSAVMAQMDAAERPGSFHFALICWLVDCVNKDQSFVIAAKSLVKVCKSPPVYDWRDQFLKVIAKYKGMIVFGDTGSGITSQLSKYDHQAACTNKHSKIGSTPARRVPAIWLTKWA</sequence>
<dbReference type="OrthoDB" id="10253254at2759"/>